<evidence type="ECO:0000313" key="1">
    <source>
        <dbReference type="EMBL" id="MCV9386250.1"/>
    </source>
</evidence>
<protein>
    <submittedName>
        <fullName evidence="1">Cbb3-type cytochrome oxidase assembly protein CcoS</fullName>
    </submittedName>
</protein>
<dbReference type="NCBIfam" id="TIGR00847">
    <property type="entry name" value="ccoS"/>
    <property type="match status" value="1"/>
</dbReference>
<evidence type="ECO:0000313" key="2">
    <source>
        <dbReference type="Proteomes" id="UP001300692"/>
    </source>
</evidence>
<gene>
    <name evidence="1" type="primary">ccoS</name>
    <name evidence="1" type="ORF">N7U62_06215</name>
</gene>
<dbReference type="EMBL" id="JAOYOD010000001">
    <property type="protein sequence ID" value="MCV9386250.1"/>
    <property type="molecule type" value="Genomic_DNA"/>
</dbReference>
<name>A0ABT3CRZ6_9BACT</name>
<dbReference type="InterPro" id="IPR004714">
    <property type="entry name" value="Cyt_oxidase_maturation_cbb3"/>
</dbReference>
<accession>A0ABT3CRZ6</accession>
<organism evidence="1 2">
    <name type="scientific">Reichenbachiella ulvae</name>
    <dbReference type="NCBI Taxonomy" id="2980104"/>
    <lineage>
        <taxon>Bacteria</taxon>
        <taxon>Pseudomonadati</taxon>
        <taxon>Bacteroidota</taxon>
        <taxon>Cytophagia</taxon>
        <taxon>Cytophagales</taxon>
        <taxon>Reichenbachiellaceae</taxon>
        <taxon>Reichenbachiella</taxon>
    </lineage>
</organism>
<dbReference type="Proteomes" id="UP001300692">
    <property type="component" value="Unassembled WGS sequence"/>
</dbReference>
<dbReference type="Pfam" id="PF03597">
    <property type="entry name" value="FixS"/>
    <property type="match status" value="1"/>
</dbReference>
<reference evidence="1 2" key="1">
    <citation type="submission" date="2022-10" db="EMBL/GenBank/DDBJ databases">
        <title>Comparative genomics and taxonomic characterization of three novel marine species of genus Reichenbachiella exhibiting antioxidant and polysaccharide degradation activities.</title>
        <authorList>
            <person name="Muhammad N."/>
            <person name="Lee Y.-J."/>
            <person name="Ko J."/>
            <person name="Kim S.-G."/>
        </authorList>
    </citation>
    <scope>NUCLEOTIDE SEQUENCE [LARGE SCALE GENOMIC DNA]</scope>
    <source>
        <strain evidence="1 2">ABR2-5</strain>
    </source>
</reference>
<dbReference type="RefSeq" id="WP_264137035.1">
    <property type="nucleotide sequence ID" value="NZ_JAOYOD010000001.1"/>
</dbReference>
<dbReference type="PANTHER" id="PTHR41532:SF1">
    <property type="entry name" value="FIXS PROTEIN"/>
    <property type="match status" value="1"/>
</dbReference>
<dbReference type="PANTHER" id="PTHR41532">
    <property type="entry name" value="FIXS PROTEIN"/>
    <property type="match status" value="1"/>
</dbReference>
<sequence length="51" mass="5882">MKIIILLILISLIVALVFLWLFVWSVKSGQYEDTDSPAIRMLMDEKKKSGK</sequence>
<keyword evidence="2" id="KW-1185">Reference proteome</keyword>
<proteinExistence type="predicted"/>
<comment type="caution">
    <text evidence="1">The sequence shown here is derived from an EMBL/GenBank/DDBJ whole genome shotgun (WGS) entry which is preliminary data.</text>
</comment>